<dbReference type="GO" id="GO:0006139">
    <property type="term" value="P:nucleobase-containing compound metabolic process"/>
    <property type="evidence" value="ECO:0007669"/>
    <property type="project" value="InterPro"/>
</dbReference>
<dbReference type="InterPro" id="IPR006555">
    <property type="entry name" value="ATP-dep_Helicase_C"/>
</dbReference>
<dbReference type="AlphaFoldDB" id="A0A0D8IW05"/>
<comment type="similarity">
    <text evidence="4">Belongs to the helicase family. DinG subfamily.</text>
</comment>
<dbReference type="PROSITE" id="PS51193">
    <property type="entry name" value="HELICASE_ATP_BIND_2"/>
    <property type="match status" value="1"/>
</dbReference>
<keyword evidence="6" id="KW-0347">Helicase</keyword>
<dbReference type="Gene3D" id="3.40.50.300">
    <property type="entry name" value="P-loop containing nucleotide triphosphate hydrolases"/>
    <property type="match status" value="2"/>
</dbReference>
<dbReference type="GO" id="GO:0003678">
    <property type="term" value="F:DNA helicase activity"/>
    <property type="evidence" value="ECO:0007669"/>
    <property type="project" value="TreeGrafter"/>
</dbReference>
<evidence type="ECO:0000256" key="3">
    <source>
        <dbReference type="ARBA" id="ARBA00022840"/>
    </source>
</evidence>
<dbReference type="RefSeq" id="WP_050006166.1">
    <property type="nucleotide sequence ID" value="NZ_JXXK01000028.1"/>
</dbReference>
<evidence type="ECO:0000313" key="6">
    <source>
        <dbReference type="EMBL" id="KJF38885.1"/>
    </source>
</evidence>
<dbReference type="PANTHER" id="PTHR11472:SF34">
    <property type="entry name" value="REGULATOR OF TELOMERE ELONGATION HELICASE 1"/>
    <property type="match status" value="1"/>
</dbReference>
<dbReference type="PANTHER" id="PTHR11472">
    <property type="entry name" value="DNA REPAIR DEAD HELICASE RAD3/XP-D SUBFAMILY MEMBER"/>
    <property type="match status" value="1"/>
</dbReference>
<gene>
    <name evidence="6" type="ORF">TQ39_15285</name>
</gene>
<dbReference type="Proteomes" id="UP000032483">
    <property type="component" value="Unassembled WGS sequence"/>
</dbReference>
<keyword evidence="7" id="KW-1185">Reference proteome</keyword>
<evidence type="ECO:0000256" key="1">
    <source>
        <dbReference type="ARBA" id="ARBA00022741"/>
    </source>
</evidence>
<dbReference type="GO" id="GO:0016818">
    <property type="term" value="F:hydrolase activity, acting on acid anhydrides, in phosphorus-containing anhydrides"/>
    <property type="evidence" value="ECO:0007669"/>
    <property type="project" value="InterPro"/>
</dbReference>
<dbReference type="GO" id="GO:0003676">
    <property type="term" value="F:nucleic acid binding"/>
    <property type="evidence" value="ECO:0007669"/>
    <property type="project" value="InterPro"/>
</dbReference>
<dbReference type="GO" id="GO:0005524">
    <property type="term" value="F:ATP binding"/>
    <property type="evidence" value="ECO:0007669"/>
    <property type="project" value="UniProtKB-KW"/>
</dbReference>
<reference evidence="6" key="1">
    <citation type="submission" date="2015-02" db="EMBL/GenBank/DDBJ databases">
        <title>A novel member of the family Ruminococcaceae isolated from human feces.</title>
        <authorList>
            <person name="Shkoporov A.N."/>
            <person name="Chaplin A.V."/>
            <person name="Motuzova O.V."/>
            <person name="Kafarskaia L.I."/>
            <person name="Khokhlova E.V."/>
            <person name="Efimov B.A."/>
        </authorList>
    </citation>
    <scope>NUCLEOTIDE SEQUENCE [LARGE SCALE GENOMIC DNA]</scope>
    <source>
        <strain evidence="6">585-1</strain>
    </source>
</reference>
<dbReference type="Pfam" id="PF13307">
    <property type="entry name" value="Helicase_C_2"/>
    <property type="match status" value="1"/>
</dbReference>
<dbReference type="PATRIC" id="fig|1550024.3.peg.3484"/>
<dbReference type="SUPFAM" id="SSF52540">
    <property type="entry name" value="P-loop containing nucleoside triphosphate hydrolases"/>
    <property type="match status" value="1"/>
</dbReference>
<comment type="caution">
    <text evidence="6">The sequence shown here is derived from an EMBL/GenBank/DDBJ whole genome shotgun (WGS) entry which is preliminary data.</text>
</comment>
<feature type="domain" description="Helicase ATP-binding" evidence="5">
    <location>
        <begin position="19"/>
        <end position="294"/>
    </location>
</feature>
<dbReference type="InterPro" id="IPR027417">
    <property type="entry name" value="P-loop_NTPase"/>
</dbReference>
<evidence type="ECO:0000256" key="2">
    <source>
        <dbReference type="ARBA" id="ARBA00022801"/>
    </source>
</evidence>
<dbReference type="SMART" id="SM00491">
    <property type="entry name" value="HELICc2"/>
    <property type="match status" value="1"/>
</dbReference>
<dbReference type="EMBL" id="JXXK01000028">
    <property type="protein sequence ID" value="KJF38885.1"/>
    <property type="molecule type" value="Genomic_DNA"/>
</dbReference>
<dbReference type="InterPro" id="IPR014013">
    <property type="entry name" value="Helic_SF1/SF2_ATP-bd_DinG/Rad3"/>
</dbReference>
<proteinExistence type="inferred from homology"/>
<keyword evidence="1" id="KW-0547">Nucleotide-binding</keyword>
<sequence>MEQRKSYEKAHALIEHIFCDVLPENGLVVREAQIALCHEMLDALMLNRIALCDAGVGIGKTHAYLVACLLWQIYRPAHLPCTVIISTSSVALQNAIVREYLPFLSRVLLKMGVIDKPIHAAVRKGKERFVCEARLSERLVQIRNKTQAGNRQKAALQVLGKTYDLDEAVDISEFDRSHVCVPPFCPHNCAVRDFCRYQQYLRSARGADVTVQVCNHNFLLADAEHRLQGIRPLLKEHHILVVDEAHKLPEAARQMYSRSVSQEKLRTFCRLLQREHLTREASRLAESQEALSATLERDDRLEEEARVTFVLTPPRARALEFAVTCLRQLAAHLTHCLSEWMVRQLKDMADTLEMFQSEDPCCVLYVQYDKTGAPTLCAVSREVPAQLERALWALGKAAILTSGTLASGNSFTRIKQMLGLERNIRTSSFEALSPFNYKQNCLLYIPRDMPPPSNTKSVDILAQRIEELTEATYGHALVLFTSYRLMGEVHAMLQNRLPFPLLEAWRNGQQIIRLFKSLPNAVLFAAGPCWEGIDFPGDMVSLLVIARLPFPVPDPLSEAEQKQYPSLHDYIQTVVLPDMQRKLRQGFGRAIRTETDTCVVAILDQRAEEGQRYRNAVLEALPKCRITDNMEQVAQFIQEHKEPEYFV</sequence>
<organism evidence="6 7">
    <name type="scientific">Ruthenibacterium lactatiformans</name>
    <dbReference type="NCBI Taxonomy" id="1550024"/>
    <lineage>
        <taxon>Bacteria</taxon>
        <taxon>Bacillati</taxon>
        <taxon>Bacillota</taxon>
        <taxon>Clostridia</taxon>
        <taxon>Eubacteriales</taxon>
        <taxon>Oscillospiraceae</taxon>
        <taxon>Ruthenibacterium</taxon>
    </lineage>
</organism>
<keyword evidence="3" id="KW-0067">ATP-binding</keyword>
<dbReference type="InterPro" id="IPR045028">
    <property type="entry name" value="DinG/Rad3-like"/>
</dbReference>
<dbReference type="GeneID" id="42857921"/>
<evidence type="ECO:0000256" key="4">
    <source>
        <dbReference type="ARBA" id="ARBA00038058"/>
    </source>
</evidence>
<protein>
    <submittedName>
        <fullName evidence="6">Rad3-related DNA helicase</fullName>
    </submittedName>
</protein>
<accession>A0A0D8IW05</accession>
<name>A0A0D8IW05_9FIRM</name>
<keyword evidence="2" id="KW-0378">Hydrolase</keyword>
<evidence type="ECO:0000313" key="7">
    <source>
        <dbReference type="Proteomes" id="UP000032483"/>
    </source>
</evidence>
<evidence type="ECO:0000259" key="5">
    <source>
        <dbReference type="PROSITE" id="PS51193"/>
    </source>
</evidence>